<gene>
    <name evidence="2" type="ORF">SAMN05444716_110116</name>
</gene>
<name>A0A1I6VWD9_9ACTN</name>
<dbReference type="Proteomes" id="UP000198873">
    <property type="component" value="Unassembled WGS sequence"/>
</dbReference>
<evidence type="ECO:0000313" key="2">
    <source>
        <dbReference type="EMBL" id="SFT18035.1"/>
    </source>
</evidence>
<proteinExistence type="predicted"/>
<dbReference type="EMBL" id="FPAB01000010">
    <property type="protein sequence ID" value="SFT18035.1"/>
    <property type="molecule type" value="Genomic_DNA"/>
</dbReference>
<accession>A0A1I6VWD9</accession>
<evidence type="ECO:0008006" key="4">
    <source>
        <dbReference type="Google" id="ProtNLM"/>
    </source>
</evidence>
<dbReference type="STRING" id="1176198.SAMN05444716_110116"/>
<reference evidence="3" key="1">
    <citation type="submission" date="2016-10" db="EMBL/GenBank/DDBJ databases">
        <authorList>
            <person name="Varghese N."/>
            <person name="Submissions S."/>
        </authorList>
    </citation>
    <scope>NUCLEOTIDE SEQUENCE [LARGE SCALE GENOMIC DNA]</scope>
    <source>
        <strain evidence="3">CGMCC 4.7047</strain>
    </source>
</reference>
<sequence>MSSGPPIELPRRTLLLTGGALAALTGLTGLLSGCSAADGAGQDRTGEAAAGGDEGLRRRAARDSSKLLAHYDATTGAHPDLAGALTPLRETVAAQLTALQEDDAPAPASAPPVPSDASAALDELITAERTLAEERLRALEGAPPELARLLASLSAAGSVHVYLLGEARA</sequence>
<dbReference type="PROSITE" id="PS51318">
    <property type="entry name" value="TAT"/>
    <property type="match status" value="1"/>
</dbReference>
<dbReference type="AlphaFoldDB" id="A0A1I6VWD9"/>
<keyword evidence="3" id="KW-1185">Reference proteome</keyword>
<evidence type="ECO:0000313" key="3">
    <source>
        <dbReference type="Proteomes" id="UP000198873"/>
    </source>
</evidence>
<feature type="region of interest" description="Disordered" evidence="1">
    <location>
        <begin position="37"/>
        <end position="58"/>
    </location>
</feature>
<organism evidence="2 3">
    <name type="scientific">Streptomyces harbinensis</name>
    <dbReference type="NCBI Taxonomy" id="1176198"/>
    <lineage>
        <taxon>Bacteria</taxon>
        <taxon>Bacillati</taxon>
        <taxon>Actinomycetota</taxon>
        <taxon>Actinomycetes</taxon>
        <taxon>Kitasatosporales</taxon>
        <taxon>Streptomycetaceae</taxon>
        <taxon>Streptomyces</taxon>
    </lineage>
</organism>
<dbReference type="InterPro" id="IPR006311">
    <property type="entry name" value="TAT_signal"/>
</dbReference>
<dbReference type="RefSeq" id="WP_093844265.1">
    <property type="nucleotide sequence ID" value="NZ_FPAB01000010.1"/>
</dbReference>
<protein>
    <recommendedName>
        <fullName evidence="4">Lipoprotein</fullName>
    </recommendedName>
</protein>
<evidence type="ECO:0000256" key="1">
    <source>
        <dbReference type="SAM" id="MobiDB-lite"/>
    </source>
</evidence>